<evidence type="ECO:0000313" key="1">
    <source>
        <dbReference type="EMBL" id="GIH11226.1"/>
    </source>
</evidence>
<keyword evidence="2" id="KW-1185">Reference proteome</keyword>
<gene>
    <name evidence="1" type="ORF">Rhe02_92930</name>
</gene>
<accession>A0A8J3QLF2</accession>
<organism evidence="1 2">
    <name type="scientific">Rhizocola hellebori</name>
    <dbReference type="NCBI Taxonomy" id="1392758"/>
    <lineage>
        <taxon>Bacteria</taxon>
        <taxon>Bacillati</taxon>
        <taxon>Actinomycetota</taxon>
        <taxon>Actinomycetes</taxon>
        <taxon>Micromonosporales</taxon>
        <taxon>Micromonosporaceae</taxon>
        <taxon>Rhizocola</taxon>
    </lineage>
</organism>
<dbReference type="RefSeq" id="WP_203914943.1">
    <property type="nucleotide sequence ID" value="NZ_BONY01000123.1"/>
</dbReference>
<sequence length="163" mass="16235">MQRYRTIAGPPERTATAAWQTVSSLIANTLAASAEVAGDAVSTALSPLQGIGPALIAAGHLETAPLVLVGGPLHVSITVVTGAAVTTAEENLSPVPGGASATADWVLYLPNPASFSAALSAAVAKSRHLSLATPPTESNRSSEAGVKASMVDLTALQGLRASS</sequence>
<dbReference type="AlphaFoldDB" id="A0A8J3QLF2"/>
<dbReference type="EMBL" id="BONY01000123">
    <property type="protein sequence ID" value="GIH11226.1"/>
    <property type="molecule type" value="Genomic_DNA"/>
</dbReference>
<name>A0A8J3QLF2_9ACTN</name>
<reference evidence="1" key="1">
    <citation type="submission" date="2021-01" db="EMBL/GenBank/DDBJ databases">
        <title>Whole genome shotgun sequence of Rhizocola hellebori NBRC 109834.</title>
        <authorList>
            <person name="Komaki H."/>
            <person name="Tamura T."/>
        </authorList>
    </citation>
    <scope>NUCLEOTIDE SEQUENCE</scope>
    <source>
        <strain evidence="1">NBRC 109834</strain>
    </source>
</reference>
<proteinExistence type="predicted"/>
<dbReference type="Proteomes" id="UP000612899">
    <property type="component" value="Unassembled WGS sequence"/>
</dbReference>
<protein>
    <submittedName>
        <fullName evidence="1">Uncharacterized protein</fullName>
    </submittedName>
</protein>
<evidence type="ECO:0000313" key="2">
    <source>
        <dbReference type="Proteomes" id="UP000612899"/>
    </source>
</evidence>
<comment type="caution">
    <text evidence="1">The sequence shown here is derived from an EMBL/GenBank/DDBJ whole genome shotgun (WGS) entry which is preliminary data.</text>
</comment>